<organism evidence="5 6">
    <name type="scientific">Sarocladium strictum</name>
    <name type="common">Black bundle disease fungus</name>
    <name type="synonym">Acremonium strictum</name>
    <dbReference type="NCBI Taxonomy" id="5046"/>
    <lineage>
        <taxon>Eukaryota</taxon>
        <taxon>Fungi</taxon>
        <taxon>Dikarya</taxon>
        <taxon>Ascomycota</taxon>
        <taxon>Pezizomycotina</taxon>
        <taxon>Sordariomycetes</taxon>
        <taxon>Hypocreomycetidae</taxon>
        <taxon>Hypocreales</taxon>
        <taxon>Sarocladiaceae</taxon>
        <taxon>Sarocladium</taxon>
    </lineage>
</organism>
<evidence type="ECO:0000313" key="6">
    <source>
        <dbReference type="Proteomes" id="UP001175261"/>
    </source>
</evidence>
<dbReference type="PANTHER" id="PTHR24096:SF424">
    <property type="entry name" value="ACETYL-COA SYNTHETASE-LIKE PROTEIN-RELATED"/>
    <property type="match status" value="1"/>
</dbReference>
<dbReference type="PROSITE" id="PS00455">
    <property type="entry name" value="AMP_BINDING"/>
    <property type="match status" value="1"/>
</dbReference>
<protein>
    <submittedName>
        <fullName evidence="5">Uncharacterized protein</fullName>
    </submittedName>
</protein>
<comment type="caution">
    <text evidence="5">The sequence shown here is derived from an EMBL/GenBank/DDBJ whole genome shotgun (WGS) entry which is preliminary data.</text>
</comment>
<sequence length="565" mass="62215">MPIESRWKTDLPEVSLPTWVFGSPTGPLPSFKAFMDANHPNDNYVTFEGYRLLSKRLALGFQKAGLVQGDRALLYAGNSIYFPSIFMGIVMSGGIFAGASPMFGPRELSYQIKDSGSRFLVTHKPGLKTALEAAATVGLAPSQVYVVDDTLQPGDSTKLDGARHWSELIAPTAEAEQFQWFEPRNPRETTCCLNYSSGTTGLPKGVEISHFSYVANGQAHSLNETGNPANKAASGPQTSLCFLPMYHAAGQTTYIANNPKLGYQTAIMPYYNLEDVLRHIQTFKINTLSIAPAVVLQLAKSPLTSKYDLSSLREIVSGTAPLSPEVAAELEKKIWPNGENFIRQGWGMTEITCAGLIWAFDDKHKSSSVGEIIANARFRIRDGDKEITEPNKTGELWFSGPTLMKGYWRNPKADRETIVIEKDGSRWLRTGDVVYVDKYETGAKVYLVDRMKELIKVRGFQVSPSELEGILLDRKDIADAGVVGVQVNGEEVPRAFVVRTSNVTAKEIIAFVDSRVAKYKRLRGGVVFVDTIPRTSSGKILRRELRNLNPPASDPASKPLKARLA</sequence>
<dbReference type="Gene3D" id="3.30.300.30">
    <property type="match status" value="1"/>
</dbReference>
<evidence type="ECO:0000259" key="3">
    <source>
        <dbReference type="Pfam" id="PF00501"/>
    </source>
</evidence>
<dbReference type="GO" id="GO:0016405">
    <property type="term" value="F:CoA-ligase activity"/>
    <property type="evidence" value="ECO:0007669"/>
    <property type="project" value="TreeGrafter"/>
</dbReference>
<dbReference type="Gene3D" id="2.30.38.10">
    <property type="entry name" value="Luciferase, Domain 3"/>
    <property type="match status" value="1"/>
</dbReference>
<dbReference type="Pfam" id="PF00501">
    <property type="entry name" value="AMP-binding"/>
    <property type="match status" value="1"/>
</dbReference>
<dbReference type="InterPro" id="IPR000873">
    <property type="entry name" value="AMP-dep_synth/lig_dom"/>
</dbReference>
<dbReference type="Gene3D" id="3.40.50.980">
    <property type="match status" value="2"/>
</dbReference>
<dbReference type="InterPro" id="IPR020845">
    <property type="entry name" value="AMP-binding_CS"/>
</dbReference>
<dbReference type="AlphaFoldDB" id="A0AA39L9B8"/>
<keyword evidence="6" id="KW-1185">Reference proteome</keyword>
<evidence type="ECO:0000256" key="1">
    <source>
        <dbReference type="ARBA" id="ARBA00006432"/>
    </source>
</evidence>
<feature type="domain" description="AMP-dependent synthetase/ligase" evidence="3">
    <location>
        <begin position="41"/>
        <end position="408"/>
    </location>
</feature>
<accession>A0AA39L9B8</accession>
<comment type="similarity">
    <text evidence="1">Belongs to the ATP-dependent AMP-binding enzyme family.</text>
</comment>
<keyword evidence="2" id="KW-0472">Membrane</keyword>
<name>A0AA39L9B8_SARSR</name>
<keyword evidence="2" id="KW-0812">Transmembrane</keyword>
<evidence type="ECO:0000256" key="2">
    <source>
        <dbReference type="SAM" id="Phobius"/>
    </source>
</evidence>
<dbReference type="FunFam" id="3.30.300.30:FF:000007">
    <property type="entry name" value="4-coumarate--CoA ligase 2"/>
    <property type="match status" value="1"/>
</dbReference>
<feature type="domain" description="AMP-binding enzyme C-terminal" evidence="4">
    <location>
        <begin position="466"/>
        <end position="539"/>
    </location>
</feature>
<dbReference type="InterPro" id="IPR045851">
    <property type="entry name" value="AMP-bd_C_sf"/>
</dbReference>
<dbReference type="InterPro" id="IPR025110">
    <property type="entry name" value="AMP-bd_C"/>
</dbReference>
<proteinExistence type="inferred from homology"/>
<feature type="transmembrane region" description="Helical" evidence="2">
    <location>
        <begin position="80"/>
        <end position="103"/>
    </location>
</feature>
<dbReference type="PANTHER" id="PTHR24096">
    <property type="entry name" value="LONG-CHAIN-FATTY-ACID--COA LIGASE"/>
    <property type="match status" value="1"/>
</dbReference>
<keyword evidence="2" id="KW-1133">Transmembrane helix</keyword>
<reference evidence="5" key="1">
    <citation type="submission" date="2022-10" db="EMBL/GenBank/DDBJ databases">
        <title>Determination and structural analysis of whole genome sequence of Sarocladium strictum F4-1.</title>
        <authorList>
            <person name="Hu L."/>
            <person name="Jiang Y."/>
        </authorList>
    </citation>
    <scope>NUCLEOTIDE SEQUENCE</scope>
    <source>
        <strain evidence="5">F4-1</strain>
    </source>
</reference>
<evidence type="ECO:0000259" key="4">
    <source>
        <dbReference type="Pfam" id="PF13193"/>
    </source>
</evidence>
<dbReference type="Proteomes" id="UP001175261">
    <property type="component" value="Unassembled WGS sequence"/>
</dbReference>
<evidence type="ECO:0000313" key="5">
    <source>
        <dbReference type="EMBL" id="KAK0388877.1"/>
    </source>
</evidence>
<gene>
    <name evidence="5" type="ORF">NLU13_5120</name>
</gene>
<dbReference type="Pfam" id="PF13193">
    <property type="entry name" value="AMP-binding_C"/>
    <property type="match status" value="1"/>
</dbReference>
<dbReference type="SUPFAM" id="SSF56801">
    <property type="entry name" value="Acetyl-CoA synthetase-like"/>
    <property type="match status" value="1"/>
</dbReference>
<dbReference type="CDD" id="cd05911">
    <property type="entry name" value="Firefly_Luc_like"/>
    <property type="match status" value="1"/>
</dbReference>
<dbReference type="EMBL" id="JAPDFR010000003">
    <property type="protein sequence ID" value="KAK0388877.1"/>
    <property type="molecule type" value="Genomic_DNA"/>
</dbReference>